<accession>A0A450ZB37</accession>
<name>A0A450ZB37_9GAMM</name>
<dbReference type="AlphaFoldDB" id="A0A450ZB37"/>
<organism evidence="1">
    <name type="scientific">Candidatus Kentrum sp. TUN</name>
    <dbReference type="NCBI Taxonomy" id="2126343"/>
    <lineage>
        <taxon>Bacteria</taxon>
        <taxon>Pseudomonadati</taxon>
        <taxon>Pseudomonadota</taxon>
        <taxon>Gammaproteobacteria</taxon>
        <taxon>Candidatus Kentrum</taxon>
    </lineage>
</organism>
<protein>
    <submittedName>
        <fullName evidence="1">Uncharacterized protein</fullName>
    </submittedName>
</protein>
<proteinExistence type="predicted"/>
<sequence length="334" mass="39653">MLSISENKKGGFLPEAHDIAHTLCFVIHDAMVQIIKSGEEQNVFTTRISLKTDNEVESLEEMGDIFLWLEIEKRFDDRAKILKTYILPFVLSDMMHCVFESLESSRKAKLSISYMLIRKPLQESLYLLEEIVLDELDFSEKLATDPLKLRPSNASSIENHVQRIRKVLEIIGESTRFDANYIAQLRYEKRQEDSFDRICNKAMHLFTERRSIRTEKLNINFIFSGWDTKLAQWSYLYSRLPYLLFYIYKVVEYILGGIAPTTQKYLDDIQRRISALIILWWESVEERYKCHQLTDFAKETKFWLYEHCKSSRYRRPENKDLLRMYKTGAYPKGE</sequence>
<dbReference type="EMBL" id="CAADFX010000004">
    <property type="protein sequence ID" value="VFK50993.1"/>
    <property type="molecule type" value="Genomic_DNA"/>
</dbReference>
<reference evidence="1" key="1">
    <citation type="submission" date="2019-02" db="EMBL/GenBank/DDBJ databases">
        <authorList>
            <person name="Gruber-Vodicka R. H."/>
            <person name="Seah K. B. B."/>
        </authorList>
    </citation>
    <scope>NUCLEOTIDE SEQUENCE</scope>
    <source>
        <strain evidence="1">BECK_BY1</strain>
    </source>
</reference>
<evidence type="ECO:0000313" key="1">
    <source>
        <dbReference type="EMBL" id="VFK50993.1"/>
    </source>
</evidence>
<gene>
    <name evidence="1" type="ORF">BECKTUN1418D_GA0071000_100418</name>
</gene>